<feature type="compositionally biased region" description="Basic residues" evidence="1">
    <location>
        <begin position="117"/>
        <end position="126"/>
    </location>
</feature>
<proteinExistence type="predicted"/>
<reference evidence="2" key="1">
    <citation type="submission" date="2020-05" db="EMBL/GenBank/DDBJ databases">
        <title>Mycena genomes resolve the evolution of fungal bioluminescence.</title>
        <authorList>
            <person name="Tsai I.J."/>
        </authorList>
    </citation>
    <scope>NUCLEOTIDE SEQUENCE</scope>
    <source>
        <strain evidence="2">160909Yilan</strain>
    </source>
</reference>
<name>A0A8H6ZM54_9AGAR</name>
<protein>
    <submittedName>
        <fullName evidence="2">Uncharacterized protein</fullName>
    </submittedName>
</protein>
<dbReference type="OrthoDB" id="3059115at2759"/>
<dbReference type="AlphaFoldDB" id="A0A8H6ZM54"/>
<dbReference type="EMBL" id="JACAZH010000001">
    <property type="protein sequence ID" value="KAF7378020.1"/>
    <property type="molecule type" value="Genomic_DNA"/>
</dbReference>
<comment type="caution">
    <text evidence="2">The sequence shown here is derived from an EMBL/GenBank/DDBJ whole genome shotgun (WGS) entry which is preliminary data.</text>
</comment>
<evidence type="ECO:0000256" key="1">
    <source>
        <dbReference type="SAM" id="MobiDB-lite"/>
    </source>
</evidence>
<organism evidence="2 3">
    <name type="scientific">Mycena sanguinolenta</name>
    <dbReference type="NCBI Taxonomy" id="230812"/>
    <lineage>
        <taxon>Eukaryota</taxon>
        <taxon>Fungi</taxon>
        <taxon>Dikarya</taxon>
        <taxon>Basidiomycota</taxon>
        <taxon>Agaricomycotina</taxon>
        <taxon>Agaricomycetes</taxon>
        <taxon>Agaricomycetidae</taxon>
        <taxon>Agaricales</taxon>
        <taxon>Marasmiineae</taxon>
        <taxon>Mycenaceae</taxon>
        <taxon>Mycena</taxon>
    </lineage>
</organism>
<feature type="region of interest" description="Disordered" evidence="1">
    <location>
        <begin position="67"/>
        <end position="130"/>
    </location>
</feature>
<gene>
    <name evidence="2" type="ORF">MSAN_00225900</name>
</gene>
<keyword evidence="3" id="KW-1185">Reference proteome</keyword>
<accession>A0A8H6ZM54</accession>
<dbReference type="Proteomes" id="UP000623467">
    <property type="component" value="Unassembled WGS sequence"/>
</dbReference>
<sequence>MASTEEIRIDTVNAAAELKIAESKLATYGKLSKEKKGRYDKAHPGYKKDLLERIQLCKDVIARATINPNAPTMSGSPNDPPPMPGTGEGETHGQEGSENARAAEDAIDPSLREPPTKRPRTNRHRKIEMPDPLDAIADSIKPRMLTVFEKAWLAAKSTVLSADDSSPLDSSCDSLVDAATDIIDHILNEAEQWKFPPESFNWTMEFDEGGQVTAAHIMELCDWLISSNLMVGERVSDQKTAKKPAKAAEIKIYEGNKRITMTPSMLIEARTRADQYRGVVEAGMDTVHAVLKNRNGRYKCISCDRVNGGAGGKKLDTRLAPPVEDHPYLQDCKCPLRGAALELWMLKMTVHDERVPKRADNDISARKLAFNPDTLKIVAGAIEAASGHDVPTLLQPEVKRLEHTALWALTRLKMLAEADDSDSSAASFGHLAKRLRETMEHWAKEN</sequence>
<evidence type="ECO:0000313" key="3">
    <source>
        <dbReference type="Proteomes" id="UP000623467"/>
    </source>
</evidence>
<feature type="compositionally biased region" description="Polar residues" evidence="1">
    <location>
        <begin position="67"/>
        <end position="77"/>
    </location>
</feature>
<evidence type="ECO:0000313" key="2">
    <source>
        <dbReference type="EMBL" id="KAF7378020.1"/>
    </source>
</evidence>